<reference evidence="3" key="1">
    <citation type="submission" date="2024-03" db="EMBL/GenBank/DDBJ databases">
        <authorList>
            <consortium name="ELIXIR-Norway"/>
            <consortium name="Elixir Norway"/>
        </authorList>
    </citation>
    <scope>NUCLEOTIDE SEQUENCE</scope>
</reference>
<keyword evidence="4" id="KW-1185">Reference proteome</keyword>
<dbReference type="EMBL" id="OZ023714">
    <property type="protein sequence ID" value="CAK9862803.1"/>
    <property type="molecule type" value="Genomic_DNA"/>
</dbReference>
<evidence type="ECO:0000256" key="2">
    <source>
        <dbReference type="SAM" id="MobiDB-lite"/>
    </source>
</evidence>
<feature type="compositionally biased region" description="Basic and acidic residues" evidence="2">
    <location>
        <begin position="48"/>
        <end position="57"/>
    </location>
</feature>
<keyword evidence="1" id="KW-0175">Coiled coil</keyword>
<feature type="region of interest" description="Disordered" evidence="2">
    <location>
        <begin position="1"/>
        <end position="28"/>
    </location>
</feature>
<protein>
    <submittedName>
        <fullName evidence="3">Uncharacterized protein</fullName>
    </submittedName>
</protein>
<evidence type="ECO:0000313" key="4">
    <source>
        <dbReference type="Proteomes" id="UP001497522"/>
    </source>
</evidence>
<evidence type="ECO:0000313" key="3">
    <source>
        <dbReference type="EMBL" id="CAK9862803.1"/>
    </source>
</evidence>
<gene>
    <name evidence="3" type="ORF">CSSPJE1EN2_LOCUS5798</name>
</gene>
<evidence type="ECO:0000256" key="1">
    <source>
        <dbReference type="SAM" id="Coils"/>
    </source>
</evidence>
<dbReference type="Proteomes" id="UP001497522">
    <property type="component" value="Chromosome 13"/>
</dbReference>
<feature type="region of interest" description="Disordered" evidence="2">
    <location>
        <begin position="464"/>
        <end position="490"/>
    </location>
</feature>
<accession>A0ABP1AJS9</accession>
<organism evidence="3 4">
    <name type="scientific">Sphagnum jensenii</name>
    <dbReference type="NCBI Taxonomy" id="128206"/>
    <lineage>
        <taxon>Eukaryota</taxon>
        <taxon>Viridiplantae</taxon>
        <taxon>Streptophyta</taxon>
        <taxon>Embryophyta</taxon>
        <taxon>Bryophyta</taxon>
        <taxon>Sphagnophytina</taxon>
        <taxon>Sphagnopsida</taxon>
        <taxon>Sphagnales</taxon>
        <taxon>Sphagnaceae</taxon>
        <taxon>Sphagnum</taxon>
    </lineage>
</organism>
<name>A0ABP1AJS9_9BRYO</name>
<feature type="coiled-coil region" evidence="1">
    <location>
        <begin position="253"/>
        <end position="412"/>
    </location>
</feature>
<proteinExistence type="predicted"/>
<feature type="compositionally biased region" description="Basic and acidic residues" evidence="2">
    <location>
        <begin position="18"/>
        <end position="28"/>
    </location>
</feature>
<feature type="region of interest" description="Disordered" evidence="2">
    <location>
        <begin position="44"/>
        <end position="64"/>
    </location>
</feature>
<sequence>MGKNGSNAEKLAAQEQEQQVHEENEKNETVYITHYEKYCVHDGSSVRLSHDPEEGAGRSHKGMTLSHDVEREIKEDHMSPSSVLPPPQGVHQFLPASCESGDTSSSVMSNVDNQSTSRDLHQKLSELQVAFRASERVREEAQRETDSLRVYVGSVEAAAAGLLSRVQELEHLLALSSVVKSGRNIDVVRGRVATAATREVQKQAAQAAQAIAAAREATMELDKVRRETNALIKAQCEEIKRLNIEAAETCILYEASRTKLQDVTHQSQRLKQNLEQQSSNFEEVHKAHKVELASLQKKYETMKAAAKERGSKNTELKKANEISKVAMRNSEKRLEEAVLEKKDLVLQVEILEQQVKSLQIQDMSAAIAHYDHELHKVRASLGAEKAQLLIELAQLRRSNHKLRGEVEDWQDKFAQLSSLNDIFLHSNQSLTTKNSDSADHTPPGNCKLESPVWRSTAKNHECCRTPPSQGQEMDKGGVSGSTGTSFKHTEIRESRDSMLVSEELWSKLASVDLISNTKEVNKQLGTHSVNQHTPEQNCMLDLTELSSKNSQVSP</sequence>